<dbReference type="EMBL" id="JH819021">
    <property type="protein sequence ID" value="EKC33871.1"/>
    <property type="molecule type" value="Genomic_DNA"/>
</dbReference>
<keyword evidence="5 11" id="KW-0297">G-protein coupled receptor</keyword>
<name>K1RI25_MAGGI</name>
<evidence type="ECO:0000256" key="7">
    <source>
        <dbReference type="ARBA" id="ARBA00023157"/>
    </source>
</evidence>
<comment type="subcellular location">
    <subcellularLocation>
        <location evidence="1">Cell membrane</location>
        <topology evidence="1">Multi-pass membrane protein</topology>
    </subcellularLocation>
</comment>
<dbReference type="PANTHER" id="PTHR24243">
    <property type="entry name" value="G-PROTEIN COUPLED RECEPTOR"/>
    <property type="match status" value="1"/>
</dbReference>
<evidence type="ECO:0000256" key="2">
    <source>
        <dbReference type="ARBA" id="ARBA00022475"/>
    </source>
</evidence>
<dbReference type="GO" id="GO:0001607">
    <property type="term" value="F:neuromedin U receptor activity"/>
    <property type="evidence" value="ECO:0007669"/>
    <property type="project" value="InterPro"/>
</dbReference>
<keyword evidence="7" id="KW-1015">Disulfide bond</keyword>
<evidence type="ECO:0000256" key="13">
    <source>
        <dbReference type="SAM" id="Phobius"/>
    </source>
</evidence>
<feature type="transmembrane region" description="Helical" evidence="13">
    <location>
        <begin position="114"/>
        <end position="140"/>
    </location>
</feature>
<dbReference type="InterPro" id="IPR000276">
    <property type="entry name" value="GPCR_Rhodpsn"/>
</dbReference>
<dbReference type="PROSITE" id="PS00237">
    <property type="entry name" value="G_PROTEIN_RECEP_F1_1"/>
    <property type="match status" value="1"/>
</dbReference>
<feature type="region of interest" description="Disordered" evidence="12">
    <location>
        <begin position="490"/>
        <end position="516"/>
    </location>
</feature>
<dbReference type="CDD" id="cd15134">
    <property type="entry name" value="7tmA_capaR"/>
    <property type="match status" value="1"/>
</dbReference>
<sequence length="558" mass="63061">MYTCNALSPGFIESYDCYVPMLSPDFFTVSSVYFQTPWERPTLKPGMPLPEGTMEYLMGLCQDLYNVTCSDTQIRHLIRALHAFKYNTSGGSPPFDIWRFLEVYMYPRRDSLAVVIPVTIIYGILFVTGILGNICTCFVIARNKFMHTATNYYLFNLAVADLLLLVIGLPPDLYSVWSLYPWVFGETLCVMRAFVCEISTNTSILTITAFTVERYVAICFPMKAQKMSSLPRAARVIACVWIVAVCTAIPIADQYGVVKIKDPKNRTIEESAMCAFKHAPITGWFLASTCFFFILPMIFISVLYSLIAVAIHRSTIEAPKIHRSSSDTSKASKEHGACIRDGRRRSDGNIQARARRSVLKMLVAVVVAFFVCWAPFHAERMMTVSISAWTEPLLRIYRTLFYVSGIFYFINCTVNPVLYSVMSFKFRKGLRETILKSKCCCRPIKIRKRLPFSKLLHANSHTETAYTSMPPRFTNTAGRKLQETELIPQNEAQTSGSHSPAPSISGSSLKSTDGMSQEEDLQQVLLQINVIERQRRNDVTQSSAGKTREVEGLMEIKF</sequence>
<keyword evidence="2" id="KW-1003">Cell membrane</keyword>
<feature type="transmembrane region" description="Helical" evidence="13">
    <location>
        <begin position="190"/>
        <end position="212"/>
    </location>
</feature>
<feature type="transmembrane region" description="Helical" evidence="13">
    <location>
        <begin position="396"/>
        <end position="421"/>
    </location>
</feature>
<feature type="transmembrane region" description="Helical" evidence="13">
    <location>
        <begin position="233"/>
        <end position="252"/>
    </location>
</feature>
<evidence type="ECO:0000256" key="4">
    <source>
        <dbReference type="ARBA" id="ARBA00022989"/>
    </source>
</evidence>
<feature type="region of interest" description="Disordered" evidence="12">
    <location>
        <begin position="537"/>
        <end position="558"/>
    </location>
</feature>
<keyword evidence="3 11" id="KW-0812">Transmembrane</keyword>
<dbReference type="GO" id="GO:0005886">
    <property type="term" value="C:plasma membrane"/>
    <property type="evidence" value="ECO:0007669"/>
    <property type="project" value="UniProtKB-SubCell"/>
</dbReference>
<dbReference type="InterPro" id="IPR017452">
    <property type="entry name" value="GPCR_Rhodpsn_7TM"/>
</dbReference>
<evidence type="ECO:0000256" key="8">
    <source>
        <dbReference type="ARBA" id="ARBA00023170"/>
    </source>
</evidence>
<gene>
    <name evidence="15" type="ORF">CGI_10026363</name>
</gene>
<evidence type="ECO:0000256" key="1">
    <source>
        <dbReference type="ARBA" id="ARBA00004651"/>
    </source>
</evidence>
<evidence type="ECO:0000256" key="11">
    <source>
        <dbReference type="RuleBase" id="RU000688"/>
    </source>
</evidence>
<proteinExistence type="inferred from homology"/>
<dbReference type="InParanoid" id="K1RI25"/>
<keyword evidence="9" id="KW-0325">Glycoprotein</keyword>
<feature type="transmembrane region" description="Helical" evidence="13">
    <location>
        <begin position="285"/>
        <end position="311"/>
    </location>
</feature>
<feature type="compositionally biased region" description="Basic and acidic residues" evidence="12">
    <location>
        <begin position="546"/>
        <end position="558"/>
    </location>
</feature>
<keyword evidence="8 11" id="KW-0675">Receptor</keyword>
<dbReference type="HOGENOM" id="CLU_488578_0_0_1"/>
<dbReference type="Gene3D" id="1.20.1070.10">
    <property type="entry name" value="Rhodopsin 7-helix transmembrane proteins"/>
    <property type="match status" value="1"/>
</dbReference>
<feature type="transmembrane region" description="Helical" evidence="13">
    <location>
        <begin position="358"/>
        <end position="376"/>
    </location>
</feature>
<protein>
    <submittedName>
        <fullName evidence="15">Neuropeptide capa receptor</fullName>
    </submittedName>
</protein>
<evidence type="ECO:0000256" key="9">
    <source>
        <dbReference type="ARBA" id="ARBA00023180"/>
    </source>
</evidence>
<accession>K1RI25</accession>
<evidence type="ECO:0000256" key="6">
    <source>
        <dbReference type="ARBA" id="ARBA00023136"/>
    </source>
</evidence>
<evidence type="ECO:0000259" key="14">
    <source>
        <dbReference type="PROSITE" id="PS50262"/>
    </source>
</evidence>
<keyword evidence="6 13" id="KW-0472">Membrane</keyword>
<dbReference type="PRINTS" id="PR01565">
    <property type="entry name" value="NEUROMEDINUR"/>
</dbReference>
<dbReference type="FunCoup" id="K1RI25">
    <property type="interactions" value="43"/>
</dbReference>
<comment type="similarity">
    <text evidence="11">Belongs to the G-protein coupled receptor 1 family.</text>
</comment>
<organism evidence="15">
    <name type="scientific">Magallana gigas</name>
    <name type="common">Pacific oyster</name>
    <name type="synonym">Crassostrea gigas</name>
    <dbReference type="NCBI Taxonomy" id="29159"/>
    <lineage>
        <taxon>Eukaryota</taxon>
        <taxon>Metazoa</taxon>
        <taxon>Spiralia</taxon>
        <taxon>Lophotrochozoa</taxon>
        <taxon>Mollusca</taxon>
        <taxon>Bivalvia</taxon>
        <taxon>Autobranchia</taxon>
        <taxon>Pteriomorphia</taxon>
        <taxon>Ostreida</taxon>
        <taxon>Ostreoidea</taxon>
        <taxon>Ostreidae</taxon>
        <taxon>Magallana</taxon>
    </lineage>
</organism>
<keyword evidence="10 11" id="KW-0807">Transducer</keyword>
<feature type="domain" description="G-protein coupled receptors family 1 profile" evidence="14">
    <location>
        <begin position="132"/>
        <end position="419"/>
    </location>
</feature>
<evidence type="ECO:0000256" key="10">
    <source>
        <dbReference type="ARBA" id="ARBA00023224"/>
    </source>
</evidence>
<dbReference type="PRINTS" id="PR00237">
    <property type="entry name" value="GPCRRHODOPSN"/>
</dbReference>
<dbReference type="PROSITE" id="PS50262">
    <property type="entry name" value="G_PROTEIN_RECEP_F1_2"/>
    <property type="match status" value="1"/>
</dbReference>
<dbReference type="AlphaFoldDB" id="K1RI25"/>
<evidence type="ECO:0000256" key="5">
    <source>
        <dbReference type="ARBA" id="ARBA00023040"/>
    </source>
</evidence>
<keyword evidence="4 13" id="KW-1133">Transmembrane helix</keyword>
<dbReference type="PANTHER" id="PTHR24243:SF208">
    <property type="entry name" value="PYROKININ-1 RECEPTOR"/>
    <property type="match status" value="1"/>
</dbReference>
<dbReference type="Pfam" id="PF00001">
    <property type="entry name" value="7tm_1"/>
    <property type="match status" value="1"/>
</dbReference>
<evidence type="ECO:0000313" key="15">
    <source>
        <dbReference type="EMBL" id="EKC33871.1"/>
    </source>
</evidence>
<dbReference type="InterPro" id="IPR005390">
    <property type="entry name" value="NeuromedU_rcpt"/>
</dbReference>
<reference evidence="15" key="1">
    <citation type="journal article" date="2012" name="Nature">
        <title>The oyster genome reveals stress adaptation and complexity of shell formation.</title>
        <authorList>
            <person name="Zhang G."/>
            <person name="Fang X."/>
            <person name="Guo X."/>
            <person name="Li L."/>
            <person name="Luo R."/>
            <person name="Xu F."/>
            <person name="Yang P."/>
            <person name="Zhang L."/>
            <person name="Wang X."/>
            <person name="Qi H."/>
            <person name="Xiong Z."/>
            <person name="Que H."/>
            <person name="Xie Y."/>
            <person name="Holland P.W."/>
            <person name="Paps J."/>
            <person name="Zhu Y."/>
            <person name="Wu F."/>
            <person name="Chen Y."/>
            <person name="Wang J."/>
            <person name="Peng C."/>
            <person name="Meng J."/>
            <person name="Yang L."/>
            <person name="Liu J."/>
            <person name="Wen B."/>
            <person name="Zhang N."/>
            <person name="Huang Z."/>
            <person name="Zhu Q."/>
            <person name="Feng Y."/>
            <person name="Mount A."/>
            <person name="Hedgecock D."/>
            <person name="Xu Z."/>
            <person name="Liu Y."/>
            <person name="Domazet-Loso T."/>
            <person name="Du Y."/>
            <person name="Sun X."/>
            <person name="Zhang S."/>
            <person name="Liu B."/>
            <person name="Cheng P."/>
            <person name="Jiang X."/>
            <person name="Li J."/>
            <person name="Fan D."/>
            <person name="Wang W."/>
            <person name="Fu W."/>
            <person name="Wang T."/>
            <person name="Wang B."/>
            <person name="Zhang J."/>
            <person name="Peng Z."/>
            <person name="Li Y."/>
            <person name="Li N."/>
            <person name="Wang J."/>
            <person name="Chen M."/>
            <person name="He Y."/>
            <person name="Tan F."/>
            <person name="Song X."/>
            <person name="Zheng Q."/>
            <person name="Huang R."/>
            <person name="Yang H."/>
            <person name="Du X."/>
            <person name="Chen L."/>
            <person name="Yang M."/>
            <person name="Gaffney P.M."/>
            <person name="Wang S."/>
            <person name="Luo L."/>
            <person name="She Z."/>
            <person name="Ming Y."/>
            <person name="Huang W."/>
            <person name="Zhang S."/>
            <person name="Huang B."/>
            <person name="Zhang Y."/>
            <person name="Qu T."/>
            <person name="Ni P."/>
            <person name="Miao G."/>
            <person name="Wang J."/>
            <person name="Wang Q."/>
            <person name="Steinberg C.E."/>
            <person name="Wang H."/>
            <person name="Li N."/>
            <person name="Qian L."/>
            <person name="Zhang G."/>
            <person name="Li Y."/>
            <person name="Yang H."/>
            <person name="Liu X."/>
            <person name="Wang J."/>
            <person name="Yin Y."/>
            <person name="Wang J."/>
        </authorList>
    </citation>
    <scope>NUCLEOTIDE SEQUENCE [LARGE SCALE GENOMIC DNA]</scope>
    <source>
        <strain evidence="15">05x7-T-G4-1.051#20</strain>
    </source>
</reference>
<evidence type="ECO:0000256" key="12">
    <source>
        <dbReference type="SAM" id="MobiDB-lite"/>
    </source>
</evidence>
<evidence type="ECO:0000256" key="3">
    <source>
        <dbReference type="ARBA" id="ARBA00022692"/>
    </source>
</evidence>
<dbReference type="SUPFAM" id="SSF81321">
    <property type="entry name" value="Family A G protein-coupled receptor-like"/>
    <property type="match status" value="1"/>
</dbReference>
<feature type="transmembrane region" description="Helical" evidence="13">
    <location>
        <begin position="152"/>
        <end position="170"/>
    </location>
</feature>
<feature type="compositionally biased region" description="Low complexity" evidence="12">
    <location>
        <begin position="495"/>
        <end position="511"/>
    </location>
</feature>